<dbReference type="AlphaFoldDB" id="A0A4R5F070"/>
<name>A0A4R5F070_9RHOB</name>
<reference evidence="1 2" key="1">
    <citation type="submission" date="2019-03" db="EMBL/GenBank/DDBJ databases">
        <authorList>
            <person name="Zhang S."/>
        </authorList>
    </citation>
    <scope>NUCLEOTIDE SEQUENCE [LARGE SCALE GENOMIC DNA]</scope>
    <source>
        <strain evidence="1 2">S4J41</strain>
    </source>
</reference>
<sequence>MARQTCHRHRNPLDERRQAEPRPRIDYGVRLMSFLAWIDFDQADRDRTRRIMDLFGQEDSRDELGLGSVRDALADLMFPGTSTIQTRLRYMLFVPWVYQLAGAQRGVANARRDLARALEIRLIDTLVRGGETQNVIGSAAREKLKRLPSDVYWAGLLTLGIRRFQGSRNACLEATPGEAAKLWAAGLPQAPNGFLSSPDSTADFQLTKEESGFLRDRLAQESPESLFTWLTRQTSAANCDMIWQHPARADWPDQIRIVVDHAERFSGLMHGASLLYNLMLSEKAAQMQVMENSSWHERVATYTAKLDEWAQKTPTHLFEGWDLADLWMLSQGTIHDVKPHSRRFIEIWRDIVVESQGNVREKAAARALVRDREMRLKGPKSRFRNDGALMRWSGASGTVPLNFRWKPVVANHVKDLVDAG</sequence>
<evidence type="ECO:0000313" key="1">
    <source>
        <dbReference type="EMBL" id="TDE40848.1"/>
    </source>
</evidence>
<protein>
    <submittedName>
        <fullName evidence="1">Uncharacterized protein</fullName>
    </submittedName>
</protein>
<comment type="caution">
    <text evidence="1">The sequence shown here is derived from an EMBL/GenBank/DDBJ whole genome shotgun (WGS) entry which is preliminary data.</text>
</comment>
<dbReference type="RefSeq" id="WP_132826838.1">
    <property type="nucleotide sequence ID" value="NZ_SMFP01000001.1"/>
</dbReference>
<gene>
    <name evidence="1" type="ORF">E1B25_01120</name>
</gene>
<dbReference type="Pfam" id="PF19888">
    <property type="entry name" value="DUF6361"/>
    <property type="match status" value="1"/>
</dbReference>
<organism evidence="1 2">
    <name type="scientific">Antarcticimicrobium sediminis</name>
    <dbReference type="NCBI Taxonomy" id="2546227"/>
    <lineage>
        <taxon>Bacteria</taxon>
        <taxon>Pseudomonadati</taxon>
        <taxon>Pseudomonadota</taxon>
        <taxon>Alphaproteobacteria</taxon>
        <taxon>Rhodobacterales</taxon>
        <taxon>Paracoccaceae</taxon>
        <taxon>Antarcticimicrobium</taxon>
    </lineage>
</organism>
<evidence type="ECO:0000313" key="2">
    <source>
        <dbReference type="Proteomes" id="UP000294662"/>
    </source>
</evidence>
<dbReference type="OrthoDB" id="1825624at2"/>
<dbReference type="Proteomes" id="UP000294662">
    <property type="component" value="Unassembled WGS sequence"/>
</dbReference>
<proteinExistence type="predicted"/>
<keyword evidence="2" id="KW-1185">Reference proteome</keyword>
<dbReference type="EMBL" id="SMFP01000001">
    <property type="protein sequence ID" value="TDE40848.1"/>
    <property type="molecule type" value="Genomic_DNA"/>
</dbReference>
<accession>A0A4R5F070</accession>
<dbReference type="InterPro" id="IPR045941">
    <property type="entry name" value="DUF6361"/>
</dbReference>